<keyword evidence="8" id="KW-1185">Reference proteome</keyword>
<feature type="binding site" evidence="6">
    <location>
        <position position="42"/>
    </location>
    <ligand>
        <name>Zn(2+)</name>
        <dbReference type="ChEBI" id="CHEBI:29105"/>
    </ligand>
</feature>
<dbReference type="RefSeq" id="WP_109940987.1">
    <property type="nucleotide sequence ID" value="NZ_CP176366.1"/>
</dbReference>
<feature type="binding site" evidence="6">
    <location>
        <position position="21"/>
    </location>
    <ligand>
        <name>Zn(2+)</name>
        <dbReference type="ChEBI" id="CHEBI:29105"/>
    </ligand>
</feature>
<keyword evidence="1 6" id="KW-0699">rRNA-binding</keyword>
<dbReference type="Gene3D" id="4.10.830.10">
    <property type="entry name" value="30s Ribosomal Protein S14, Chain N"/>
    <property type="match status" value="1"/>
</dbReference>
<gene>
    <name evidence="6" type="primary">rps14</name>
    <name evidence="7" type="ORF">DLD82_10115</name>
</gene>
<name>A0A2V2N782_9EURY</name>
<dbReference type="GeneID" id="97608699"/>
<dbReference type="HAMAP" id="MF_01364_A">
    <property type="entry name" value="Ribosomal_uS14_2_A"/>
    <property type="match status" value="1"/>
</dbReference>
<sequence length="56" mass="6615">MANNKAGKERTKIFGRGSHECLLCGRKQGLVRRYNIFFCRQCFREWASKMGFKKLN</sequence>
<dbReference type="PANTHER" id="PTHR12010">
    <property type="entry name" value="40S RIBOSOMAL PROTEIN S29"/>
    <property type="match status" value="1"/>
</dbReference>
<comment type="function">
    <text evidence="6">Binds 16S rRNA, required for the assembly of 30S particles.</text>
</comment>
<comment type="cofactor">
    <cofactor evidence="6">
        <name>Zn(2+)</name>
        <dbReference type="ChEBI" id="CHEBI:29105"/>
    </cofactor>
    <text evidence="6">Binds 1 zinc ion per subunit.</text>
</comment>
<dbReference type="Proteomes" id="UP000245934">
    <property type="component" value="Unassembled WGS sequence"/>
</dbReference>
<evidence type="ECO:0000256" key="5">
    <source>
        <dbReference type="ARBA" id="ARBA00023274"/>
    </source>
</evidence>
<keyword evidence="6" id="KW-0479">Metal-binding</keyword>
<keyword evidence="4 6" id="KW-0689">Ribosomal protein</keyword>
<keyword evidence="5 6" id="KW-0687">Ribonucleoprotein</keyword>
<dbReference type="GO" id="GO:0022627">
    <property type="term" value="C:cytosolic small ribosomal subunit"/>
    <property type="evidence" value="ECO:0007669"/>
    <property type="project" value="TreeGrafter"/>
</dbReference>
<dbReference type="NCBIfam" id="NF004424">
    <property type="entry name" value="PRK05766.1"/>
    <property type="match status" value="1"/>
</dbReference>
<accession>A0A2V2N782</accession>
<dbReference type="GO" id="GO:0002181">
    <property type="term" value="P:cytoplasmic translation"/>
    <property type="evidence" value="ECO:0007669"/>
    <property type="project" value="TreeGrafter"/>
</dbReference>
<dbReference type="GO" id="GO:0003735">
    <property type="term" value="F:structural constituent of ribosome"/>
    <property type="evidence" value="ECO:0007669"/>
    <property type="project" value="InterPro"/>
</dbReference>
<dbReference type="Pfam" id="PF00253">
    <property type="entry name" value="Ribosomal_S14"/>
    <property type="match status" value="1"/>
</dbReference>
<reference evidence="7 8" key="1">
    <citation type="submission" date="2018-05" db="EMBL/GenBank/DDBJ databases">
        <title>Draft genome of Methanospirillum stamsii Pt1.</title>
        <authorList>
            <person name="Dueholm M.S."/>
            <person name="Nielsen P.H."/>
            <person name="Bakmann L.F."/>
            <person name="Otzen D.E."/>
        </authorList>
    </citation>
    <scope>NUCLEOTIDE SEQUENCE [LARGE SCALE GENOMIC DNA]</scope>
    <source>
        <strain evidence="7 8">Pt1</strain>
    </source>
</reference>
<organism evidence="7 8">
    <name type="scientific">Methanospirillum stamsii</name>
    <dbReference type="NCBI Taxonomy" id="1277351"/>
    <lineage>
        <taxon>Archaea</taxon>
        <taxon>Methanobacteriati</taxon>
        <taxon>Methanobacteriota</taxon>
        <taxon>Stenosarchaea group</taxon>
        <taxon>Methanomicrobia</taxon>
        <taxon>Methanomicrobiales</taxon>
        <taxon>Methanospirillaceae</taxon>
        <taxon>Methanospirillum</taxon>
    </lineage>
</organism>
<dbReference type="FunFam" id="4.10.830.10:FF:000002">
    <property type="entry name" value="40S ribosomal protein S29"/>
    <property type="match status" value="1"/>
</dbReference>
<dbReference type="OrthoDB" id="5615at2157"/>
<dbReference type="GO" id="GO:0008270">
    <property type="term" value="F:zinc ion binding"/>
    <property type="evidence" value="ECO:0007669"/>
    <property type="project" value="UniProtKB-UniRule"/>
</dbReference>
<dbReference type="PANTHER" id="PTHR12010:SF2">
    <property type="entry name" value="40S RIBOSOMAL PROTEIN S29"/>
    <property type="match status" value="1"/>
</dbReference>
<proteinExistence type="inferred from homology"/>
<dbReference type="SUPFAM" id="SSF57716">
    <property type="entry name" value="Glucocorticoid receptor-like (DNA-binding domain)"/>
    <property type="match status" value="1"/>
</dbReference>
<evidence type="ECO:0000313" key="7">
    <source>
        <dbReference type="EMBL" id="PWR73576.1"/>
    </source>
</evidence>
<keyword evidence="2 6" id="KW-0862">Zinc</keyword>
<comment type="caution">
    <text evidence="7">The sequence shown here is derived from an EMBL/GenBank/DDBJ whole genome shotgun (WGS) entry which is preliminary data.</text>
</comment>
<dbReference type="GO" id="GO:0019843">
    <property type="term" value="F:rRNA binding"/>
    <property type="evidence" value="ECO:0007669"/>
    <property type="project" value="UniProtKB-UniRule"/>
</dbReference>
<dbReference type="AlphaFoldDB" id="A0A2V2N782"/>
<evidence type="ECO:0000256" key="4">
    <source>
        <dbReference type="ARBA" id="ARBA00022980"/>
    </source>
</evidence>
<dbReference type="InterPro" id="IPR043140">
    <property type="entry name" value="Ribosomal_uS14_sf"/>
</dbReference>
<evidence type="ECO:0000256" key="6">
    <source>
        <dbReference type="HAMAP-Rule" id="MF_01364"/>
    </source>
</evidence>
<evidence type="ECO:0000313" key="8">
    <source>
        <dbReference type="Proteomes" id="UP000245934"/>
    </source>
</evidence>
<protein>
    <recommendedName>
        <fullName evidence="6">Small ribosomal subunit protein uS14</fullName>
    </recommendedName>
</protein>
<evidence type="ECO:0000256" key="2">
    <source>
        <dbReference type="ARBA" id="ARBA00022833"/>
    </source>
</evidence>
<comment type="subunit">
    <text evidence="6">Part of the 30S ribosomal subunit.</text>
</comment>
<dbReference type="InterPro" id="IPR039744">
    <property type="entry name" value="RIbosomal_uS14_euk_arc"/>
</dbReference>
<comment type="similarity">
    <text evidence="6">Belongs to the universal ribosomal protein uS14 family. Zinc-binding uS14 subfamily.</text>
</comment>
<keyword evidence="3 6" id="KW-0694">RNA-binding</keyword>
<dbReference type="InterPro" id="IPR023676">
    <property type="entry name" value="Ribosomal_uS14_arc"/>
</dbReference>
<feature type="binding site" evidence="6">
    <location>
        <position position="24"/>
    </location>
    <ligand>
        <name>Zn(2+)</name>
        <dbReference type="ChEBI" id="CHEBI:29105"/>
    </ligand>
</feature>
<dbReference type="EMBL" id="QGMZ01000018">
    <property type="protein sequence ID" value="PWR73576.1"/>
    <property type="molecule type" value="Genomic_DNA"/>
</dbReference>
<dbReference type="InterPro" id="IPR001209">
    <property type="entry name" value="Ribosomal_uS14"/>
</dbReference>
<evidence type="ECO:0000256" key="1">
    <source>
        <dbReference type="ARBA" id="ARBA00022730"/>
    </source>
</evidence>
<feature type="binding site" evidence="6">
    <location>
        <position position="39"/>
    </location>
    <ligand>
        <name>Zn(2+)</name>
        <dbReference type="ChEBI" id="CHEBI:29105"/>
    </ligand>
</feature>
<evidence type="ECO:0000256" key="3">
    <source>
        <dbReference type="ARBA" id="ARBA00022884"/>
    </source>
</evidence>